<evidence type="ECO:0000313" key="3">
    <source>
        <dbReference type="Proteomes" id="UP000309550"/>
    </source>
</evidence>
<keyword evidence="3" id="KW-1185">Reference proteome</keyword>
<feature type="region of interest" description="Disordered" evidence="1">
    <location>
        <begin position="1"/>
        <end position="26"/>
    </location>
</feature>
<name>A0A5S3PBW3_9RHOB</name>
<reference evidence="2 3" key="1">
    <citation type="submission" date="2019-05" db="EMBL/GenBank/DDBJ databases">
        <title>Sulfitobacter sabulilitoris sp. nov., isolated from a marine sand.</title>
        <authorList>
            <person name="Yoon J.-H."/>
        </authorList>
    </citation>
    <scope>NUCLEOTIDE SEQUENCE [LARGE SCALE GENOMIC DNA]</scope>
    <source>
        <strain evidence="2 3">HSMS-29</strain>
    </source>
</reference>
<dbReference type="OrthoDB" id="5641374at2"/>
<sequence>MTPTDRDTDPQTDETDTDTDVMPELSISSDYMRRLIERLRAVMGREDEVMPDLGGNAGDDARPATLQEIPEDLLREELREEIDALDEDQRHELVALVWTGRGDFDVSEWDQALELAQDRDEGPTSAYLLSHPRVADQLASGLEALGHEHVLQDGRY</sequence>
<dbReference type="AlphaFoldDB" id="A0A5S3PBW3"/>
<dbReference type="InterPro" id="IPR022254">
    <property type="entry name" value="DUF3775"/>
</dbReference>
<proteinExistence type="predicted"/>
<dbReference type="RefSeq" id="WP_138663157.1">
    <property type="nucleotide sequence ID" value="NZ_VANS01000004.1"/>
</dbReference>
<comment type="caution">
    <text evidence="2">The sequence shown here is derived from an EMBL/GenBank/DDBJ whole genome shotgun (WGS) entry which is preliminary data.</text>
</comment>
<feature type="compositionally biased region" description="Acidic residues" evidence="1">
    <location>
        <begin position="10"/>
        <end position="21"/>
    </location>
</feature>
<evidence type="ECO:0000256" key="1">
    <source>
        <dbReference type="SAM" id="MobiDB-lite"/>
    </source>
</evidence>
<dbReference type="Pfam" id="PF12616">
    <property type="entry name" value="DUF3775"/>
    <property type="match status" value="1"/>
</dbReference>
<dbReference type="EMBL" id="VANS01000004">
    <property type="protein sequence ID" value="TMM51198.1"/>
    <property type="molecule type" value="Genomic_DNA"/>
</dbReference>
<organism evidence="2 3">
    <name type="scientific">Sulfitobacter sabulilitoris</name>
    <dbReference type="NCBI Taxonomy" id="2562655"/>
    <lineage>
        <taxon>Bacteria</taxon>
        <taxon>Pseudomonadati</taxon>
        <taxon>Pseudomonadota</taxon>
        <taxon>Alphaproteobacteria</taxon>
        <taxon>Rhodobacterales</taxon>
        <taxon>Roseobacteraceae</taxon>
        <taxon>Sulfitobacter</taxon>
    </lineage>
</organism>
<protein>
    <submittedName>
        <fullName evidence="2">DUF3775 domain-containing protein</fullName>
    </submittedName>
</protein>
<gene>
    <name evidence="2" type="ORF">FDT80_15160</name>
</gene>
<accession>A0A5S3PBW3</accession>
<dbReference type="Proteomes" id="UP000309550">
    <property type="component" value="Unassembled WGS sequence"/>
</dbReference>
<evidence type="ECO:0000313" key="2">
    <source>
        <dbReference type="EMBL" id="TMM51198.1"/>
    </source>
</evidence>